<evidence type="ECO:0000313" key="2">
    <source>
        <dbReference type="Proteomes" id="UP000266673"/>
    </source>
</evidence>
<reference evidence="1 2" key="1">
    <citation type="submission" date="2018-06" db="EMBL/GenBank/DDBJ databases">
        <title>Comparative genomics reveals the genomic features of Rhizophagus irregularis, R. cerebriforme, R. diaphanum and Gigaspora rosea, and their symbiotic lifestyle signature.</title>
        <authorList>
            <person name="Morin E."/>
            <person name="San Clemente H."/>
            <person name="Chen E.C.H."/>
            <person name="De La Providencia I."/>
            <person name="Hainaut M."/>
            <person name="Kuo A."/>
            <person name="Kohler A."/>
            <person name="Murat C."/>
            <person name="Tang N."/>
            <person name="Roy S."/>
            <person name="Loubradou J."/>
            <person name="Henrissat B."/>
            <person name="Grigoriev I.V."/>
            <person name="Corradi N."/>
            <person name="Roux C."/>
            <person name="Martin F.M."/>
        </authorList>
    </citation>
    <scope>NUCLEOTIDE SEQUENCE [LARGE SCALE GENOMIC DNA]</scope>
    <source>
        <strain evidence="1 2">DAOM 194757</strain>
    </source>
</reference>
<dbReference type="AlphaFoldDB" id="A0A397W6R3"/>
<comment type="caution">
    <text evidence="1">The sequence shown here is derived from an EMBL/GenBank/DDBJ whole genome shotgun (WGS) entry which is preliminary data.</text>
</comment>
<evidence type="ECO:0000313" key="1">
    <source>
        <dbReference type="EMBL" id="RIB30390.1"/>
    </source>
</evidence>
<keyword evidence="2" id="KW-1185">Reference proteome</keyword>
<organism evidence="1 2">
    <name type="scientific">Gigaspora rosea</name>
    <dbReference type="NCBI Taxonomy" id="44941"/>
    <lineage>
        <taxon>Eukaryota</taxon>
        <taxon>Fungi</taxon>
        <taxon>Fungi incertae sedis</taxon>
        <taxon>Mucoromycota</taxon>
        <taxon>Glomeromycotina</taxon>
        <taxon>Glomeromycetes</taxon>
        <taxon>Diversisporales</taxon>
        <taxon>Gigasporaceae</taxon>
        <taxon>Gigaspora</taxon>
    </lineage>
</organism>
<dbReference type="EMBL" id="QKWP01000014">
    <property type="protein sequence ID" value="RIB30390.1"/>
    <property type="molecule type" value="Genomic_DNA"/>
</dbReference>
<name>A0A397W6R3_9GLOM</name>
<gene>
    <name evidence="1" type="ORF">C2G38_2026923</name>
</gene>
<sequence length="197" mass="23239">MPTLNDSQANTSENIRDDIEFYRDNVSQRNIRDDIEFYKDKMNKKLINKVKESNNINQIKFWIVNDCLSMIVSEKPEITDRNKEFWSLTEKLLFITSFFCHYPDDNSAEIVIELHNRLKNMPKSPREGEELNLPGLQDLILEKYIDYAGCTAKSKCILQSGLKNHTTRAWHNTIDRYIERNDNSLELSAIENMFRIL</sequence>
<dbReference type="Proteomes" id="UP000266673">
    <property type="component" value="Unassembled WGS sequence"/>
</dbReference>
<dbReference type="OrthoDB" id="10300551at2759"/>
<protein>
    <submittedName>
        <fullName evidence="1">Uncharacterized protein</fullName>
    </submittedName>
</protein>
<proteinExistence type="predicted"/>
<accession>A0A397W6R3</accession>